<evidence type="ECO:0000313" key="7">
    <source>
        <dbReference type="Proteomes" id="UP001445335"/>
    </source>
</evidence>
<dbReference type="CDD" id="cd14736">
    <property type="entry name" value="BACK_AtBPM-like"/>
    <property type="match status" value="1"/>
</dbReference>
<evidence type="ECO:0000256" key="2">
    <source>
        <dbReference type="ARBA" id="ARBA00004906"/>
    </source>
</evidence>
<dbReference type="PANTHER" id="PTHR26379">
    <property type="entry name" value="BTB/POZ AND MATH DOMAIN-CONTAINING PROTEIN 1"/>
    <property type="match status" value="1"/>
</dbReference>
<dbReference type="CDD" id="cd18280">
    <property type="entry name" value="BTB_POZ_BPM_plant"/>
    <property type="match status" value="1"/>
</dbReference>
<feature type="compositionally biased region" description="Basic and acidic residues" evidence="4">
    <location>
        <begin position="365"/>
        <end position="392"/>
    </location>
</feature>
<dbReference type="InterPro" id="IPR056423">
    <property type="entry name" value="BACK_BPM_SPOP"/>
</dbReference>
<dbReference type="PROSITE" id="PS50097">
    <property type="entry name" value="BTB"/>
    <property type="match status" value="1"/>
</dbReference>
<dbReference type="Pfam" id="PF00651">
    <property type="entry name" value="BTB"/>
    <property type="match status" value="1"/>
</dbReference>
<comment type="similarity">
    <text evidence="3">Belongs to the Tdpoz family.</text>
</comment>
<dbReference type="Gene3D" id="3.30.710.10">
    <property type="entry name" value="Potassium Channel Kv1.1, Chain A"/>
    <property type="match status" value="1"/>
</dbReference>
<comment type="pathway">
    <text evidence="2">Protein modification; protein ubiquitination.</text>
</comment>
<dbReference type="SMART" id="SM00225">
    <property type="entry name" value="BTB"/>
    <property type="match status" value="1"/>
</dbReference>
<protein>
    <recommendedName>
        <fullName evidence="5">BTB domain-containing protein</fullName>
    </recommendedName>
</protein>
<dbReference type="SUPFAM" id="SSF54695">
    <property type="entry name" value="POZ domain"/>
    <property type="match status" value="1"/>
</dbReference>
<dbReference type="InterPro" id="IPR034090">
    <property type="entry name" value="BPM_C"/>
</dbReference>
<dbReference type="CDD" id="cd00121">
    <property type="entry name" value="MATH"/>
    <property type="match status" value="1"/>
</dbReference>
<dbReference type="InterPro" id="IPR008974">
    <property type="entry name" value="TRAF-like"/>
</dbReference>
<evidence type="ECO:0000259" key="5">
    <source>
        <dbReference type="PROSITE" id="PS50097"/>
    </source>
</evidence>
<sequence length="392" mass="42700">MAAPGAGHGALVPVSQASLAKDDKKSSSRTVTDTIIGEHEHTIVGYSLVKGIGDGEPIASERFTVGGHEWVLLFYPDGESDAPQGVVNTTDGRVDPNARNCHGYRKFVKRSVLENLNSGYLVADTIIIKYTIELVVSSGGALARAPGASLPKLPTIQVPPPTLGRDLATLLEAGEAADVTFQVEGEELPAHRIVLTARSPVFHALLNSGMREGAEGVVKLEDVRAPVFRTLLQFVYTDALPQDLEGAALEVAMAQHLLVAADRFQLGRLRRICERRLCETVEVETAATTLALAEQNHASELKRVCLDFVSRNLQAVMTTDGYQHMVQSCPQLQAELLRVIAIATQERSYHHGHRTRQIARAVHPPGERPRTEDGRDEAGGDDDARRVRQRRE</sequence>
<evidence type="ECO:0000256" key="4">
    <source>
        <dbReference type="SAM" id="MobiDB-lite"/>
    </source>
</evidence>
<comment type="function">
    <text evidence="1">May act as a substrate-specific adapter of an E3 ubiquitin-protein ligase complex (CUL3-RBX1-BTB) which mediates the ubiquitination and subsequent proteasomal degradation of target proteins.</text>
</comment>
<dbReference type="EMBL" id="JALJOU010000066">
    <property type="protein sequence ID" value="KAK9826376.1"/>
    <property type="molecule type" value="Genomic_DNA"/>
</dbReference>
<dbReference type="SUPFAM" id="SSF49599">
    <property type="entry name" value="TRAF domain-like"/>
    <property type="match status" value="1"/>
</dbReference>
<evidence type="ECO:0000256" key="1">
    <source>
        <dbReference type="ARBA" id="ARBA00002668"/>
    </source>
</evidence>
<dbReference type="Gene3D" id="2.60.210.10">
    <property type="entry name" value="Apoptosis, Tumor Necrosis Factor Receptor Associated Protein 2, Chain A"/>
    <property type="match status" value="2"/>
</dbReference>
<reference evidence="6 7" key="1">
    <citation type="journal article" date="2024" name="Nat. Commun.">
        <title>Phylogenomics reveals the evolutionary origins of lichenization in chlorophyte algae.</title>
        <authorList>
            <person name="Puginier C."/>
            <person name="Libourel C."/>
            <person name="Otte J."/>
            <person name="Skaloud P."/>
            <person name="Haon M."/>
            <person name="Grisel S."/>
            <person name="Petersen M."/>
            <person name="Berrin J.G."/>
            <person name="Delaux P.M."/>
            <person name="Dal Grande F."/>
            <person name="Keller J."/>
        </authorList>
    </citation>
    <scope>NUCLEOTIDE SEQUENCE [LARGE SCALE GENOMIC DNA]</scope>
    <source>
        <strain evidence="6 7">SAG 245.80</strain>
    </source>
</reference>
<dbReference type="InterPro" id="IPR011333">
    <property type="entry name" value="SKP1/BTB/POZ_sf"/>
</dbReference>
<dbReference type="GO" id="GO:0016567">
    <property type="term" value="P:protein ubiquitination"/>
    <property type="evidence" value="ECO:0007669"/>
    <property type="project" value="InterPro"/>
</dbReference>
<dbReference type="Gene3D" id="1.25.40.420">
    <property type="match status" value="1"/>
</dbReference>
<gene>
    <name evidence="6" type="ORF">WJX81_005251</name>
</gene>
<accession>A0AAW1QY02</accession>
<name>A0AAW1QY02_9CHLO</name>
<organism evidence="6 7">
    <name type="scientific">Elliptochloris bilobata</name>
    <dbReference type="NCBI Taxonomy" id="381761"/>
    <lineage>
        <taxon>Eukaryota</taxon>
        <taxon>Viridiplantae</taxon>
        <taxon>Chlorophyta</taxon>
        <taxon>core chlorophytes</taxon>
        <taxon>Trebouxiophyceae</taxon>
        <taxon>Trebouxiophyceae incertae sedis</taxon>
        <taxon>Elliptochloris clade</taxon>
        <taxon>Elliptochloris</taxon>
    </lineage>
</organism>
<feature type="domain" description="BTB" evidence="5">
    <location>
        <begin position="177"/>
        <end position="244"/>
    </location>
</feature>
<dbReference type="InterPro" id="IPR045005">
    <property type="entry name" value="BPM1-6"/>
</dbReference>
<dbReference type="InterPro" id="IPR002083">
    <property type="entry name" value="MATH/TRAF_dom"/>
</dbReference>
<evidence type="ECO:0000256" key="3">
    <source>
        <dbReference type="ARBA" id="ARBA00010846"/>
    </source>
</evidence>
<dbReference type="GO" id="GO:0071472">
    <property type="term" value="P:cellular response to salt stress"/>
    <property type="evidence" value="ECO:0007669"/>
    <property type="project" value="UniProtKB-ARBA"/>
</dbReference>
<dbReference type="AlphaFoldDB" id="A0AAW1QY02"/>
<keyword evidence="7" id="KW-1185">Reference proteome</keyword>
<dbReference type="InterPro" id="IPR000210">
    <property type="entry name" value="BTB/POZ_dom"/>
</dbReference>
<proteinExistence type="inferred from homology"/>
<evidence type="ECO:0000313" key="6">
    <source>
        <dbReference type="EMBL" id="KAK9826376.1"/>
    </source>
</evidence>
<feature type="region of interest" description="Disordered" evidence="4">
    <location>
        <begin position="1"/>
        <end position="31"/>
    </location>
</feature>
<dbReference type="PANTHER" id="PTHR26379:SF187">
    <property type="entry name" value="OS07G0655300 PROTEIN"/>
    <property type="match status" value="1"/>
</dbReference>
<dbReference type="Proteomes" id="UP001445335">
    <property type="component" value="Unassembled WGS sequence"/>
</dbReference>
<feature type="region of interest" description="Disordered" evidence="4">
    <location>
        <begin position="348"/>
        <end position="392"/>
    </location>
</feature>
<dbReference type="Pfam" id="PF24570">
    <property type="entry name" value="BACK_BPM_SPOP"/>
    <property type="match status" value="1"/>
</dbReference>
<comment type="caution">
    <text evidence="6">The sequence shown here is derived from an EMBL/GenBank/DDBJ whole genome shotgun (WGS) entry which is preliminary data.</text>
</comment>